<comment type="subcellular location">
    <subcellularLocation>
        <location evidence="10">Cell membrane</location>
        <topology evidence="10">Peripheral membrane protein</topology>
    </subcellularLocation>
    <subcellularLocation>
        <location evidence="2">Membrane</location>
        <topology evidence="2">Peripheral membrane protein</topology>
    </subcellularLocation>
</comment>
<dbReference type="Pfam" id="PF00231">
    <property type="entry name" value="ATP-synt"/>
    <property type="match status" value="1"/>
</dbReference>
<comment type="similarity">
    <text evidence="3 10">Belongs to the ATPase gamma chain family.</text>
</comment>
<accession>A0A1M6R2C7</accession>
<keyword evidence="4 10" id="KW-0813">Transport</keyword>
<evidence type="ECO:0000256" key="2">
    <source>
        <dbReference type="ARBA" id="ARBA00004170"/>
    </source>
</evidence>
<keyword evidence="10" id="KW-1003">Cell membrane</keyword>
<dbReference type="Gene3D" id="3.40.1380.10">
    <property type="match status" value="1"/>
</dbReference>
<dbReference type="GO" id="GO:0046933">
    <property type="term" value="F:proton-transporting ATP synthase activity, rotational mechanism"/>
    <property type="evidence" value="ECO:0007669"/>
    <property type="project" value="UniProtKB-UniRule"/>
</dbReference>
<dbReference type="NCBIfam" id="NF010708">
    <property type="entry name" value="PRK14110.1"/>
    <property type="match status" value="1"/>
</dbReference>
<dbReference type="STRING" id="381751.SAMN05444391_0488"/>
<keyword evidence="8 10" id="KW-0139">CF(1)</keyword>
<dbReference type="GO" id="GO:0005886">
    <property type="term" value="C:plasma membrane"/>
    <property type="evidence" value="ECO:0007669"/>
    <property type="project" value="UniProtKB-SubCell"/>
</dbReference>
<evidence type="ECO:0000256" key="7">
    <source>
        <dbReference type="ARBA" id="ARBA00023136"/>
    </source>
</evidence>
<dbReference type="NCBIfam" id="TIGR01146">
    <property type="entry name" value="ATPsyn_F1gamma"/>
    <property type="match status" value="1"/>
</dbReference>
<dbReference type="GO" id="GO:0042777">
    <property type="term" value="P:proton motive force-driven plasma membrane ATP synthesis"/>
    <property type="evidence" value="ECO:0007669"/>
    <property type="project" value="UniProtKB-UniRule"/>
</dbReference>
<dbReference type="PANTHER" id="PTHR11693:SF22">
    <property type="entry name" value="ATP SYNTHASE SUBUNIT GAMMA, MITOCHONDRIAL"/>
    <property type="match status" value="1"/>
</dbReference>
<gene>
    <name evidence="10" type="primary">atpG</name>
    <name evidence="11" type="ORF">SAMN05444391_0488</name>
</gene>
<evidence type="ECO:0000256" key="4">
    <source>
        <dbReference type="ARBA" id="ARBA00022448"/>
    </source>
</evidence>
<evidence type="ECO:0000256" key="8">
    <source>
        <dbReference type="ARBA" id="ARBA00023196"/>
    </source>
</evidence>
<evidence type="ECO:0000256" key="5">
    <source>
        <dbReference type="ARBA" id="ARBA00022781"/>
    </source>
</evidence>
<evidence type="ECO:0000256" key="3">
    <source>
        <dbReference type="ARBA" id="ARBA00007681"/>
    </source>
</evidence>
<dbReference type="EMBL" id="LT670846">
    <property type="protein sequence ID" value="SHK26556.1"/>
    <property type="molecule type" value="Genomic_DNA"/>
</dbReference>
<name>A0A1M6R2C7_9AQUI</name>
<sequence length="289" mass="33987">MPKLSPRDIRRKIQGIRNTKRITNAMKVVSAAKLRKAQELLFSSRPYSDRLYEVIRNLASHIDQNVHPLFQAREERSCDLILITADRGLAGAFNSNIIKQAEEFIKDKSFKGIKVNLILIGRKGVQYFSRREYPIIKGYDEVFRKEINFEVVKDVGNLVRERYINRETDRVYLLVNEMKTRVQYRPTLRTFLPVEAIQTEEKDYAVYEFEVSREEFVNKLINLYLNFQLYRAMLESNAAEHFARMTAMDNATRNADELIRTWTLIFNKARQESITYELVDIVNAVEAMK</sequence>
<keyword evidence="9 10" id="KW-0066">ATP synthesis</keyword>
<dbReference type="RefSeq" id="WP_079653656.1">
    <property type="nucleotide sequence ID" value="NZ_LT670846.1"/>
</dbReference>
<evidence type="ECO:0000313" key="11">
    <source>
        <dbReference type="EMBL" id="SHK26556.1"/>
    </source>
</evidence>
<keyword evidence="5 10" id="KW-0375">Hydrogen ion transport</keyword>
<protein>
    <recommendedName>
        <fullName evidence="10">ATP synthase gamma chain</fullName>
    </recommendedName>
    <alternativeName>
        <fullName evidence="10">ATP synthase F1 sector gamma subunit</fullName>
    </alternativeName>
    <alternativeName>
        <fullName evidence="10">F-ATPase gamma subunit</fullName>
    </alternativeName>
</protein>
<dbReference type="Gene3D" id="1.10.287.80">
    <property type="entry name" value="ATP synthase, gamma subunit, helix hairpin domain"/>
    <property type="match status" value="1"/>
</dbReference>
<keyword evidence="7 10" id="KW-0472">Membrane</keyword>
<evidence type="ECO:0000256" key="1">
    <source>
        <dbReference type="ARBA" id="ARBA00003456"/>
    </source>
</evidence>
<dbReference type="AlphaFoldDB" id="A0A1M6R2C7"/>
<evidence type="ECO:0000256" key="10">
    <source>
        <dbReference type="HAMAP-Rule" id="MF_00815"/>
    </source>
</evidence>
<dbReference type="GO" id="GO:0005524">
    <property type="term" value="F:ATP binding"/>
    <property type="evidence" value="ECO:0007669"/>
    <property type="project" value="UniProtKB-UniRule"/>
</dbReference>
<dbReference type="PANTHER" id="PTHR11693">
    <property type="entry name" value="ATP SYNTHASE GAMMA CHAIN"/>
    <property type="match status" value="1"/>
</dbReference>
<dbReference type="InterPro" id="IPR035968">
    <property type="entry name" value="ATP_synth_F1_ATPase_gsu"/>
</dbReference>
<reference evidence="11 12" key="1">
    <citation type="submission" date="2016-11" db="EMBL/GenBank/DDBJ databases">
        <authorList>
            <person name="Jaros S."/>
            <person name="Januszkiewicz K."/>
            <person name="Wedrychowicz H."/>
        </authorList>
    </citation>
    <scope>NUCLEOTIDE SEQUENCE [LARGE SCALE GENOMIC DNA]</scope>
    <source>
        <strain evidence="11 12">DSM 19557</strain>
    </source>
</reference>
<dbReference type="GO" id="GO:0045259">
    <property type="term" value="C:proton-transporting ATP synthase complex"/>
    <property type="evidence" value="ECO:0007669"/>
    <property type="project" value="UniProtKB-KW"/>
</dbReference>
<evidence type="ECO:0000313" key="12">
    <source>
        <dbReference type="Proteomes" id="UP000189810"/>
    </source>
</evidence>
<evidence type="ECO:0000256" key="9">
    <source>
        <dbReference type="ARBA" id="ARBA00023310"/>
    </source>
</evidence>
<comment type="function">
    <text evidence="1 10">Produces ATP from ADP in the presence of a proton gradient across the membrane. The gamma chain is believed to be important in regulating ATPase activity and the flow of protons through the CF(0) complex.</text>
</comment>
<proteinExistence type="inferred from homology"/>
<dbReference type="InterPro" id="IPR000131">
    <property type="entry name" value="ATP_synth_F1_gsu"/>
</dbReference>
<comment type="subunit">
    <text evidence="10">F-type ATPases have 2 components, CF(1) - the catalytic core - and CF(0) - the membrane proton channel. CF(1) has five subunits: alpha(3), beta(3), gamma(1), delta(1), epsilon(1). CF(0) has three main subunits: a, b and c.</text>
</comment>
<dbReference type="OrthoDB" id="9812769at2"/>
<dbReference type="SUPFAM" id="SSF52943">
    <property type="entry name" value="ATP synthase (F1-ATPase), gamma subunit"/>
    <property type="match status" value="1"/>
</dbReference>
<keyword evidence="12" id="KW-1185">Reference proteome</keyword>
<dbReference type="PRINTS" id="PR00126">
    <property type="entry name" value="ATPASEGAMMA"/>
</dbReference>
<organism evidence="11 12">
    <name type="scientific">Thermocrinis minervae</name>
    <dbReference type="NCBI Taxonomy" id="381751"/>
    <lineage>
        <taxon>Bacteria</taxon>
        <taxon>Pseudomonadati</taxon>
        <taxon>Aquificota</taxon>
        <taxon>Aquificia</taxon>
        <taxon>Aquificales</taxon>
        <taxon>Aquificaceae</taxon>
        <taxon>Thermocrinis</taxon>
    </lineage>
</organism>
<evidence type="ECO:0000256" key="6">
    <source>
        <dbReference type="ARBA" id="ARBA00023065"/>
    </source>
</evidence>
<dbReference type="CDD" id="cd12151">
    <property type="entry name" value="F1-ATPase_gamma"/>
    <property type="match status" value="1"/>
</dbReference>
<dbReference type="HAMAP" id="MF_00815">
    <property type="entry name" value="ATP_synth_gamma_bact"/>
    <property type="match status" value="1"/>
</dbReference>
<keyword evidence="6 10" id="KW-0406">Ion transport</keyword>
<dbReference type="Proteomes" id="UP000189810">
    <property type="component" value="Chromosome I"/>
</dbReference>